<dbReference type="EC" id="2.4.1.132" evidence="4"/>
<gene>
    <name evidence="17" type="ORF">GCM10007968_21570</name>
</gene>
<comment type="subcellular location">
    <subcellularLocation>
        <location evidence="1">Endoplasmic reticulum membrane</location>
    </subcellularLocation>
</comment>
<evidence type="ECO:0000256" key="11">
    <source>
        <dbReference type="ARBA" id="ARBA00032333"/>
    </source>
</evidence>
<evidence type="ECO:0000256" key="6">
    <source>
        <dbReference type="ARBA" id="ARBA00022692"/>
    </source>
</evidence>
<dbReference type="Gene3D" id="3.40.50.2000">
    <property type="entry name" value="Glycogen Phosphorylase B"/>
    <property type="match status" value="2"/>
</dbReference>
<comment type="catalytic activity">
    <reaction evidence="13">
        <text>a beta-D-Man-(1-&gt;4)-beta-D-GlcNAc-(1-&gt;4)-alpha-D-GlcNAc-diphospho-di-trans,poly-cis-dolichol + GDP-alpha-D-mannose = an alpha-D-Man-(1-&gt;3)-beta-D-Man-(1-&gt;4)-beta-D-GlcNAc-(1-&gt;4)-alpha-D-GlcNAc-diphospho-di-trans,poly-cis-dolichol + GDP + H(+)</text>
        <dbReference type="Rhea" id="RHEA:29515"/>
        <dbReference type="Rhea" id="RHEA-COMP:19511"/>
        <dbReference type="Rhea" id="RHEA-COMP:19513"/>
        <dbReference type="ChEBI" id="CHEBI:15378"/>
        <dbReference type="ChEBI" id="CHEBI:57527"/>
        <dbReference type="ChEBI" id="CHEBI:58189"/>
        <dbReference type="ChEBI" id="CHEBI:58472"/>
        <dbReference type="ChEBI" id="CHEBI:132510"/>
        <dbReference type="EC" id="2.4.1.132"/>
    </reaction>
    <physiologicalReaction direction="left-to-right" evidence="13">
        <dbReference type="Rhea" id="RHEA:29516"/>
    </physiologicalReaction>
</comment>
<evidence type="ECO:0000256" key="12">
    <source>
        <dbReference type="ARBA" id="ARBA00032874"/>
    </source>
</evidence>
<dbReference type="Proteomes" id="UP000654670">
    <property type="component" value="Unassembled WGS sequence"/>
</dbReference>
<dbReference type="SUPFAM" id="SSF53756">
    <property type="entry name" value="UDP-Glycosyltransferase/glycogen phosphorylase"/>
    <property type="match status" value="1"/>
</dbReference>
<evidence type="ECO:0000256" key="14">
    <source>
        <dbReference type="ARBA" id="ARBA00045104"/>
    </source>
</evidence>
<evidence type="ECO:0000259" key="15">
    <source>
        <dbReference type="Pfam" id="PF00534"/>
    </source>
</evidence>
<reference evidence="17" key="2">
    <citation type="submission" date="2020-09" db="EMBL/GenBank/DDBJ databases">
        <authorList>
            <person name="Sun Q."/>
            <person name="Ohkuma M."/>
        </authorList>
    </citation>
    <scope>NUCLEOTIDE SEQUENCE</scope>
    <source>
        <strain evidence="17">JCM 15325</strain>
    </source>
</reference>
<evidence type="ECO:0000256" key="1">
    <source>
        <dbReference type="ARBA" id="ARBA00004586"/>
    </source>
</evidence>
<evidence type="ECO:0000256" key="2">
    <source>
        <dbReference type="ARBA" id="ARBA00004922"/>
    </source>
</evidence>
<keyword evidence="17" id="KW-0328">Glycosyltransferase</keyword>
<evidence type="ECO:0000256" key="4">
    <source>
        <dbReference type="ARBA" id="ARBA00012649"/>
    </source>
</evidence>
<evidence type="ECO:0000256" key="5">
    <source>
        <dbReference type="ARBA" id="ARBA00022679"/>
    </source>
</evidence>
<comment type="pathway">
    <text evidence="2">Protein modification; protein glycosylation.</text>
</comment>
<keyword evidence="18" id="KW-1185">Reference proteome</keyword>
<dbReference type="InterPro" id="IPR027054">
    <property type="entry name" value="ALG2"/>
</dbReference>
<dbReference type="EC" id="2.4.1.257" evidence="3"/>
<comment type="caution">
    <text evidence="17">The sequence shown here is derived from an EMBL/GenBank/DDBJ whole genome shotgun (WGS) entry which is preliminary data.</text>
</comment>
<reference evidence="17" key="1">
    <citation type="journal article" date="2014" name="Int. J. Syst. Evol. Microbiol.">
        <title>Complete genome sequence of Corynebacterium casei LMG S-19264T (=DSM 44701T), isolated from a smear-ripened cheese.</title>
        <authorList>
            <consortium name="US DOE Joint Genome Institute (JGI-PGF)"/>
            <person name="Walter F."/>
            <person name="Albersmeier A."/>
            <person name="Kalinowski J."/>
            <person name="Ruckert C."/>
        </authorList>
    </citation>
    <scope>NUCLEOTIDE SEQUENCE</scope>
    <source>
        <strain evidence="17">JCM 15325</strain>
    </source>
</reference>
<evidence type="ECO:0000256" key="7">
    <source>
        <dbReference type="ARBA" id="ARBA00022824"/>
    </source>
</evidence>
<protein>
    <recommendedName>
        <fullName evidence="10">GDP-Man:Man(1)GlcNAc(2)-PP-Dol alpha-1,3-mannosyltransferase</fullName>
        <ecNumber evidence="4">2.4.1.132</ecNumber>
        <ecNumber evidence="3">2.4.1.257</ecNumber>
    </recommendedName>
    <alternativeName>
        <fullName evidence="12">GDP-Man:Man(1)GlcNAc(2)-PP-dolichol mannosyltransferase</fullName>
    </alternativeName>
    <alternativeName>
        <fullName evidence="11">GDP-Man:Man(2)GlcNAc(2)-PP-Dol alpha-1,6-mannosyltransferase</fullName>
    </alternativeName>
</protein>
<dbReference type="EMBL" id="BMOK01000008">
    <property type="protein sequence ID" value="GGL57244.1"/>
    <property type="molecule type" value="Genomic_DNA"/>
</dbReference>
<keyword evidence="9" id="KW-0472">Membrane</keyword>
<feature type="domain" description="Glycosyl transferase family 1" evidence="15">
    <location>
        <begin position="204"/>
        <end position="357"/>
    </location>
</feature>
<evidence type="ECO:0000313" key="17">
    <source>
        <dbReference type="EMBL" id="GGL57244.1"/>
    </source>
</evidence>
<evidence type="ECO:0000256" key="8">
    <source>
        <dbReference type="ARBA" id="ARBA00022989"/>
    </source>
</evidence>
<proteinExistence type="predicted"/>
<dbReference type="GO" id="GO:0102704">
    <property type="term" value="F:GDP-Man:Man(2)GlcNAc(2)-PP-Dol alpha-1,6-mannosyltransferase activity"/>
    <property type="evidence" value="ECO:0007669"/>
    <property type="project" value="UniProtKB-EC"/>
</dbReference>
<keyword evidence="8" id="KW-1133">Transmembrane helix</keyword>
<evidence type="ECO:0000256" key="3">
    <source>
        <dbReference type="ARBA" id="ARBA00011969"/>
    </source>
</evidence>
<dbReference type="InterPro" id="IPR028098">
    <property type="entry name" value="Glyco_trans_4-like_N"/>
</dbReference>
<evidence type="ECO:0000256" key="10">
    <source>
        <dbReference type="ARBA" id="ARBA00032047"/>
    </source>
</evidence>
<dbReference type="AlphaFoldDB" id="A0A917S629"/>
<dbReference type="RefSeq" id="WP_188803196.1">
    <property type="nucleotide sequence ID" value="NZ_BMOK01000008.1"/>
</dbReference>
<evidence type="ECO:0000256" key="13">
    <source>
        <dbReference type="ARBA" id="ARBA00045103"/>
    </source>
</evidence>
<keyword evidence="6" id="KW-0812">Transmembrane</keyword>
<dbReference type="PANTHER" id="PTHR45918:SF1">
    <property type="entry name" value="ALPHA-1,3_1,6-MANNOSYLTRANSFERASE ALG2"/>
    <property type="match status" value="1"/>
</dbReference>
<sequence>MAQIALYHPWIYLMGGAEKTILELVKRSKHTWTIYTNHFEPENTFPEFKNLNVIELTKIPVKRDFFNITKAFLVIVFQKVKFSGDLVLISSEGFGDLMNFKVNKKKPIICFCHTPLKVIYDSFSRKRYIKLNGKSAVYKLAIAGFFFKQIEKRAWKRYSRVICNSNEVKKRVLDAGLSSKEIVSIAHPGVDLKRYTNLNITAGEYFLIPGRMMWTKNIEMGIEAYKISRAKEKHVKLIVAGVVDKKSEEYFRKLKALAQGDSMIKFVVSPNDETLLRLYQDCMAVIFTPPNEDWGIVPVEAMAAGKPVIAVNNGGPKESIINNVTGYLTDNNKFAFSQAMNKVLANKNLNNMCLEARKNAQKYSWDRFVEKIDNKIDEVLG</sequence>
<accession>A0A917S629</accession>
<dbReference type="InterPro" id="IPR001296">
    <property type="entry name" value="Glyco_trans_1"/>
</dbReference>
<evidence type="ECO:0000313" key="18">
    <source>
        <dbReference type="Proteomes" id="UP000654670"/>
    </source>
</evidence>
<keyword evidence="5" id="KW-0808">Transferase</keyword>
<evidence type="ECO:0000259" key="16">
    <source>
        <dbReference type="Pfam" id="PF13439"/>
    </source>
</evidence>
<dbReference type="PANTHER" id="PTHR45918">
    <property type="entry name" value="ALPHA-1,3/1,6-MANNOSYLTRANSFERASE ALG2"/>
    <property type="match status" value="1"/>
</dbReference>
<dbReference type="GO" id="GO:0004378">
    <property type="term" value="F:GDP-Man:Man(1)GlcNAc(2)-PP-Dol alpha-1,3-mannosyltransferase activity"/>
    <property type="evidence" value="ECO:0007669"/>
    <property type="project" value="UniProtKB-EC"/>
</dbReference>
<name>A0A917S629_9BACL</name>
<feature type="domain" description="Glycosyltransferase subfamily 4-like N-terminal" evidence="16">
    <location>
        <begin position="14"/>
        <end position="194"/>
    </location>
</feature>
<dbReference type="Pfam" id="PF00534">
    <property type="entry name" value="Glycos_transf_1"/>
    <property type="match status" value="1"/>
</dbReference>
<organism evidence="17 18">
    <name type="scientific">Sporolactobacillus putidus</name>
    <dbReference type="NCBI Taxonomy" id="492735"/>
    <lineage>
        <taxon>Bacteria</taxon>
        <taxon>Bacillati</taxon>
        <taxon>Bacillota</taxon>
        <taxon>Bacilli</taxon>
        <taxon>Bacillales</taxon>
        <taxon>Sporolactobacillaceae</taxon>
        <taxon>Sporolactobacillus</taxon>
    </lineage>
</organism>
<evidence type="ECO:0000256" key="9">
    <source>
        <dbReference type="ARBA" id="ARBA00023136"/>
    </source>
</evidence>
<comment type="catalytic activity">
    <reaction evidence="14">
        <text>an alpha-D-Man-(1-&gt;3)-beta-D-Man-(1-&gt;4)-beta-D-GlcNAc-(1-&gt;4)-alpha-D-GlcNAc-diphospho-di-trans,poly-cis-dolichol + GDP-alpha-D-mannose = an alpha-D-Man-(1-&gt;3)-[alpha-D-Man-(1-&gt;6)]-beta-D-Man-(1-&gt;4)-beta-D-GlcNAc-(1-&gt;4)-alpha-D-GlcNAc-diphospho-di-trans,poly-cis-dolichol + GDP + H(+)</text>
        <dbReference type="Rhea" id="RHEA:29519"/>
        <dbReference type="Rhea" id="RHEA-COMP:19513"/>
        <dbReference type="Rhea" id="RHEA-COMP:19515"/>
        <dbReference type="ChEBI" id="CHEBI:15378"/>
        <dbReference type="ChEBI" id="CHEBI:57527"/>
        <dbReference type="ChEBI" id="CHEBI:58189"/>
        <dbReference type="ChEBI" id="CHEBI:132510"/>
        <dbReference type="ChEBI" id="CHEBI:132511"/>
        <dbReference type="EC" id="2.4.1.257"/>
    </reaction>
    <physiologicalReaction direction="left-to-right" evidence="14">
        <dbReference type="Rhea" id="RHEA:29520"/>
    </physiologicalReaction>
</comment>
<dbReference type="Pfam" id="PF13439">
    <property type="entry name" value="Glyco_transf_4"/>
    <property type="match status" value="1"/>
</dbReference>
<keyword evidence="7" id="KW-0256">Endoplasmic reticulum</keyword>